<protein>
    <submittedName>
        <fullName evidence="1">Uncharacterized protein</fullName>
    </submittedName>
</protein>
<sequence length="71" mass="7834">MCGTRIPECKQNELLENGKKVDSRSLASVMIVHHASVSFSYWSPCLDSLESGELNIIKALALAHIYGDIRS</sequence>
<dbReference type="EMBL" id="BMAO01032571">
    <property type="protein sequence ID" value="GFQ83214.1"/>
    <property type="molecule type" value="Genomic_DNA"/>
</dbReference>
<comment type="caution">
    <text evidence="1">The sequence shown here is derived from an EMBL/GenBank/DDBJ whole genome shotgun (WGS) entry which is preliminary data.</text>
</comment>
<keyword evidence="2" id="KW-1185">Reference proteome</keyword>
<accession>A0A8X6HB10</accession>
<reference evidence="1" key="1">
    <citation type="submission" date="2020-07" db="EMBL/GenBank/DDBJ databases">
        <title>Multicomponent nature underlies the extraordinary mechanical properties of spider dragline silk.</title>
        <authorList>
            <person name="Kono N."/>
            <person name="Nakamura H."/>
            <person name="Mori M."/>
            <person name="Yoshida Y."/>
            <person name="Ohtoshi R."/>
            <person name="Malay A.D."/>
            <person name="Moran D.A.P."/>
            <person name="Tomita M."/>
            <person name="Numata K."/>
            <person name="Arakawa K."/>
        </authorList>
    </citation>
    <scope>NUCLEOTIDE SEQUENCE</scope>
</reference>
<name>A0A8X6HB10_TRICU</name>
<gene>
    <name evidence="1" type="ORF">TNCT_359611</name>
</gene>
<proteinExistence type="predicted"/>
<dbReference type="AlphaFoldDB" id="A0A8X6HB10"/>
<dbReference type="Proteomes" id="UP000887116">
    <property type="component" value="Unassembled WGS sequence"/>
</dbReference>
<organism evidence="1 2">
    <name type="scientific">Trichonephila clavata</name>
    <name type="common">Joro spider</name>
    <name type="synonym">Nephila clavata</name>
    <dbReference type="NCBI Taxonomy" id="2740835"/>
    <lineage>
        <taxon>Eukaryota</taxon>
        <taxon>Metazoa</taxon>
        <taxon>Ecdysozoa</taxon>
        <taxon>Arthropoda</taxon>
        <taxon>Chelicerata</taxon>
        <taxon>Arachnida</taxon>
        <taxon>Araneae</taxon>
        <taxon>Araneomorphae</taxon>
        <taxon>Entelegynae</taxon>
        <taxon>Araneoidea</taxon>
        <taxon>Nephilidae</taxon>
        <taxon>Trichonephila</taxon>
    </lineage>
</organism>
<evidence type="ECO:0000313" key="2">
    <source>
        <dbReference type="Proteomes" id="UP000887116"/>
    </source>
</evidence>
<evidence type="ECO:0000313" key="1">
    <source>
        <dbReference type="EMBL" id="GFQ83214.1"/>
    </source>
</evidence>